<dbReference type="EMBL" id="JADCUA010000016">
    <property type="protein sequence ID" value="KAH9834086.1"/>
    <property type="molecule type" value="Genomic_DNA"/>
</dbReference>
<dbReference type="InterPro" id="IPR051864">
    <property type="entry name" value="NCF2_NOXA1"/>
</dbReference>
<name>A0ABQ8K9M7_9APHY</name>
<dbReference type="InterPro" id="IPR011990">
    <property type="entry name" value="TPR-like_helical_dom_sf"/>
</dbReference>
<dbReference type="RefSeq" id="XP_047776742.1">
    <property type="nucleotide sequence ID" value="XM_047919824.1"/>
</dbReference>
<dbReference type="PANTHER" id="PTHR15175:SF0">
    <property type="entry name" value="SH3 DOMAIN-CONTAINING PROTEIN C23A1.17"/>
    <property type="match status" value="1"/>
</dbReference>
<feature type="compositionally biased region" description="Gly residues" evidence="1">
    <location>
        <begin position="229"/>
        <end position="238"/>
    </location>
</feature>
<accession>A0ABQ8K9M7</accession>
<sequence>YNLALRDFDDALLYLRSNGDINYEQLGLKFKLYSAEVLFNKGPTKIYVGQVDEGFREHQQSTMPSTMPSPRAFTCPSPVGVLYRPAEKKLKNAKKDYMGKAKLVAAEDASQAFTELTGVARMKQSLGLTPDAVSPLTRSATLTNPIPPPSASHLSFTVDKADSVVIHRDGRRIPRPAPPAVHNDHRRLRPPSPPRTGPASAPTPRAGSPFNNPPASAAPLGLSNSSAGRMGGGAGMGPTHGLSIRKPGMQSPGPTSAPAQGGVRTTEIYDSYLDGYAAARAGD</sequence>
<gene>
    <name evidence="2" type="ORF">C8Q71DRAFT_687929</name>
</gene>
<organism evidence="2 3">
    <name type="scientific">Rhodofomes roseus</name>
    <dbReference type="NCBI Taxonomy" id="34475"/>
    <lineage>
        <taxon>Eukaryota</taxon>
        <taxon>Fungi</taxon>
        <taxon>Dikarya</taxon>
        <taxon>Basidiomycota</taxon>
        <taxon>Agaricomycotina</taxon>
        <taxon>Agaricomycetes</taxon>
        <taxon>Polyporales</taxon>
        <taxon>Rhodofomes</taxon>
    </lineage>
</organism>
<evidence type="ECO:0000256" key="1">
    <source>
        <dbReference type="SAM" id="MobiDB-lite"/>
    </source>
</evidence>
<dbReference type="Gene3D" id="1.25.40.10">
    <property type="entry name" value="Tetratricopeptide repeat domain"/>
    <property type="match status" value="1"/>
</dbReference>
<feature type="region of interest" description="Disordered" evidence="1">
    <location>
        <begin position="167"/>
        <end position="265"/>
    </location>
</feature>
<feature type="non-terminal residue" evidence="2">
    <location>
        <position position="1"/>
    </location>
</feature>
<dbReference type="GeneID" id="72000556"/>
<proteinExistence type="predicted"/>
<feature type="non-terminal residue" evidence="2">
    <location>
        <position position="283"/>
    </location>
</feature>
<keyword evidence="3" id="KW-1185">Reference proteome</keyword>
<protein>
    <submittedName>
        <fullName evidence="2">Uncharacterized protein</fullName>
    </submittedName>
</protein>
<dbReference type="PANTHER" id="PTHR15175">
    <property type="entry name" value="NEUTROPHIL CYTOSOLIC FACTOR 2, NEUTROPHIL NADPH OXIDASE FACTOR 2"/>
    <property type="match status" value="1"/>
</dbReference>
<evidence type="ECO:0000313" key="3">
    <source>
        <dbReference type="Proteomes" id="UP000814176"/>
    </source>
</evidence>
<comment type="caution">
    <text evidence="2">The sequence shown here is derived from an EMBL/GenBank/DDBJ whole genome shotgun (WGS) entry which is preliminary data.</text>
</comment>
<feature type="compositionally biased region" description="Low complexity" evidence="1">
    <location>
        <begin position="206"/>
        <end position="219"/>
    </location>
</feature>
<reference evidence="2 3" key="1">
    <citation type="journal article" date="2021" name="Environ. Microbiol.">
        <title>Gene family expansions and transcriptome signatures uncover fungal adaptations to wood decay.</title>
        <authorList>
            <person name="Hage H."/>
            <person name="Miyauchi S."/>
            <person name="Viragh M."/>
            <person name="Drula E."/>
            <person name="Min B."/>
            <person name="Chaduli D."/>
            <person name="Navarro D."/>
            <person name="Favel A."/>
            <person name="Norest M."/>
            <person name="Lesage-Meessen L."/>
            <person name="Balint B."/>
            <person name="Merenyi Z."/>
            <person name="de Eugenio L."/>
            <person name="Morin E."/>
            <person name="Martinez A.T."/>
            <person name="Baldrian P."/>
            <person name="Stursova M."/>
            <person name="Martinez M.J."/>
            <person name="Novotny C."/>
            <person name="Magnuson J.K."/>
            <person name="Spatafora J.W."/>
            <person name="Maurice S."/>
            <person name="Pangilinan J."/>
            <person name="Andreopoulos W."/>
            <person name="LaButti K."/>
            <person name="Hundley H."/>
            <person name="Na H."/>
            <person name="Kuo A."/>
            <person name="Barry K."/>
            <person name="Lipzen A."/>
            <person name="Henrissat B."/>
            <person name="Riley R."/>
            <person name="Ahrendt S."/>
            <person name="Nagy L.G."/>
            <person name="Grigoriev I.V."/>
            <person name="Martin F."/>
            <person name="Rosso M.N."/>
        </authorList>
    </citation>
    <scope>NUCLEOTIDE SEQUENCE [LARGE SCALE GENOMIC DNA]</scope>
    <source>
        <strain evidence="2 3">CIRM-BRFM 1785</strain>
    </source>
</reference>
<dbReference type="Proteomes" id="UP000814176">
    <property type="component" value="Unassembled WGS sequence"/>
</dbReference>
<evidence type="ECO:0000313" key="2">
    <source>
        <dbReference type="EMBL" id="KAH9834086.1"/>
    </source>
</evidence>